<keyword evidence="4" id="KW-0378">Hydrolase</keyword>
<feature type="binding site" evidence="7">
    <location>
        <position position="31"/>
    </location>
    <ligand>
        <name>Ca(2+)</name>
        <dbReference type="ChEBI" id="CHEBI:29108"/>
    </ligand>
</feature>
<evidence type="ECO:0000256" key="3">
    <source>
        <dbReference type="ARBA" id="ARBA00022692"/>
    </source>
</evidence>
<evidence type="ECO:0000256" key="2">
    <source>
        <dbReference type="ARBA" id="ARBA00009780"/>
    </source>
</evidence>
<dbReference type="PANTHER" id="PTHR46187:SF3">
    <property type="entry name" value="ALKALINE CERAMIDASE 3"/>
    <property type="match status" value="1"/>
</dbReference>
<feature type="transmembrane region" description="Helical" evidence="10">
    <location>
        <begin position="105"/>
        <end position="122"/>
    </location>
</feature>
<feature type="transmembrane region" description="Helical" evidence="10">
    <location>
        <begin position="216"/>
        <end position="236"/>
    </location>
</feature>
<dbReference type="Pfam" id="PF05875">
    <property type="entry name" value="Ceramidase"/>
    <property type="match status" value="1"/>
</dbReference>
<evidence type="ECO:0000256" key="4">
    <source>
        <dbReference type="ARBA" id="ARBA00022801"/>
    </source>
</evidence>
<evidence type="ECO:0000313" key="11">
    <source>
        <dbReference type="EMBL" id="KAH7114279.1"/>
    </source>
</evidence>
<name>A0A9P9D7Z8_9PLEO</name>
<keyword evidence="3 10" id="KW-0812">Transmembrane</keyword>
<dbReference type="GO" id="GO:0005789">
    <property type="term" value="C:endoplasmic reticulum membrane"/>
    <property type="evidence" value="ECO:0007669"/>
    <property type="project" value="TreeGrafter"/>
</dbReference>
<evidence type="ECO:0000256" key="10">
    <source>
        <dbReference type="SAM" id="Phobius"/>
    </source>
</evidence>
<keyword evidence="12" id="KW-1185">Reference proteome</keyword>
<feature type="transmembrane region" description="Helical" evidence="10">
    <location>
        <begin position="158"/>
        <end position="178"/>
    </location>
</feature>
<feature type="binding site" evidence="8">
    <location>
        <position position="266"/>
    </location>
    <ligand>
        <name>Zn(2+)</name>
        <dbReference type="ChEBI" id="CHEBI:29105"/>
        <note>catalytic</note>
    </ligand>
</feature>
<keyword evidence="7" id="KW-0106">Calcium</keyword>
<evidence type="ECO:0000256" key="9">
    <source>
        <dbReference type="SAM" id="MobiDB-lite"/>
    </source>
</evidence>
<evidence type="ECO:0000256" key="8">
    <source>
        <dbReference type="PIRSR" id="PIRSR608901-2"/>
    </source>
</evidence>
<feature type="binding site" evidence="7">
    <location>
        <position position="33"/>
    </location>
    <ligand>
        <name>Ca(2+)</name>
        <dbReference type="ChEBI" id="CHEBI:29108"/>
    </ligand>
</feature>
<evidence type="ECO:0000256" key="6">
    <source>
        <dbReference type="ARBA" id="ARBA00023136"/>
    </source>
</evidence>
<dbReference type="EMBL" id="JAGMWT010000017">
    <property type="protein sequence ID" value="KAH7114279.1"/>
    <property type="molecule type" value="Genomic_DNA"/>
</dbReference>
<proteinExistence type="inferred from homology"/>
<comment type="cofactor">
    <cofactor evidence="8">
        <name>Zn(2+)</name>
        <dbReference type="ChEBI" id="CHEBI:29105"/>
    </cofactor>
</comment>
<keyword evidence="8" id="KW-0862">Zinc</keyword>
<organism evidence="11 12">
    <name type="scientific">Dendryphion nanum</name>
    <dbReference type="NCBI Taxonomy" id="256645"/>
    <lineage>
        <taxon>Eukaryota</taxon>
        <taxon>Fungi</taxon>
        <taxon>Dikarya</taxon>
        <taxon>Ascomycota</taxon>
        <taxon>Pezizomycotina</taxon>
        <taxon>Dothideomycetes</taxon>
        <taxon>Pleosporomycetidae</taxon>
        <taxon>Pleosporales</taxon>
        <taxon>Torulaceae</taxon>
        <taxon>Dendryphion</taxon>
    </lineage>
</organism>
<keyword evidence="5 10" id="KW-1133">Transmembrane helix</keyword>
<dbReference type="InterPro" id="IPR008901">
    <property type="entry name" value="ACER"/>
</dbReference>
<feature type="region of interest" description="Disordered" evidence="9">
    <location>
        <begin position="319"/>
        <end position="339"/>
    </location>
</feature>
<feature type="transmembrane region" description="Helical" evidence="10">
    <location>
        <begin position="263"/>
        <end position="283"/>
    </location>
</feature>
<feature type="transmembrane region" description="Helical" evidence="10">
    <location>
        <begin position="45"/>
        <end position="66"/>
    </location>
</feature>
<dbReference type="GO" id="GO:0016811">
    <property type="term" value="F:hydrolase activity, acting on carbon-nitrogen (but not peptide) bonds, in linear amides"/>
    <property type="evidence" value="ECO:0007669"/>
    <property type="project" value="InterPro"/>
</dbReference>
<dbReference type="PANTHER" id="PTHR46187">
    <property type="entry name" value="ALKALINE CERAMIDASE 3"/>
    <property type="match status" value="1"/>
</dbReference>
<dbReference type="GO" id="GO:0046513">
    <property type="term" value="P:ceramide biosynthetic process"/>
    <property type="evidence" value="ECO:0007669"/>
    <property type="project" value="TreeGrafter"/>
</dbReference>
<feature type="binding site" evidence="8">
    <location>
        <position position="262"/>
    </location>
    <ligand>
        <name>Zn(2+)</name>
        <dbReference type="ChEBI" id="CHEBI:29105"/>
        <note>catalytic</note>
    </ligand>
</feature>
<feature type="transmembrane region" description="Helical" evidence="10">
    <location>
        <begin position="73"/>
        <end position="93"/>
    </location>
</feature>
<feature type="binding site" evidence="8">
    <location>
        <position position="92"/>
    </location>
    <ligand>
        <name>Zn(2+)</name>
        <dbReference type="ChEBI" id="CHEBI:29105"/>
        <note>catalytic</note>
    </ligand>
</feature>
<dbReference type="AlphaFoldDB" id="A0A9P9D7Z8"/>
<evidence type="ECO:0000256" key="1">
    <source>
        <dbReference type="ARBA" id="ARBA00004141"/>
    </source>
</evidence>
<feature type="transmembrane region" description="Helical" evidence="10">
    <location>
        <begin position="129"/>
        <end position="146"/>
    </location>
</feature>
<keyword evidence="6 10" id="KW-0472">Membrane</keyword>
<keyword evidence="7" id="KW-0479">Metal-binding</keyword>
<dbReference type="OrthoDB" id="187171at2759"/>
<comment type="subcellular location">
    <subcellularLocation>
        <location evidence="1">Membrane</location>
        <topology evidence="1">Multi-pass membrane protein</topology>
    </subcellularLocation>
</comment>
<feature type="binding site" evidence="7">
    <location>
        <position position="44"/>
    </location>
    <ligand>
        <name>Ca(2+)</name>
        <dbReference type="ChEBI" id="CHEBI:29108"/>
    </ligand>
</feature>
<sequence>MLETILGGIPSIPYPPSQDGRWSPVTSTLNWCEEDYYATTYAAEIVNTLTNLLFMYLAFKGIINCLRNGHDRVFLIAFIGYLLVGTGSFLFHATLKYPMQLVDELSMIYTTCLMCFATFSYGKSQRYSTILAVSLISLALFITLYYHYLQDPTFHQNAYALLTATVLFRSMWMMEVNLRPKFRAKEREATNPRPDGGAKAAQERENNRDQEILRKMWTMIGFGLSIFLGGFAMWGLDNVYCSTLRRWRRQVGLPWGIVLEGHGWWHLMTGVGAYFYIVWGVWLRHCLNHEQDDYELVWPGWTSMPVIVKRHSPKIKEHINGHTNGHTNGHMNGSAKKGS</sequence>
<dbReference type="GO" id="GO:0046872">
    <property type="term" value="F:metal ion binding"/>
    <property type="evidence" value="ECO:0007669"/>
    <property type="project" value="UniProtKB-KW"/>
</dbReference>
<evidence type="ECO:0000256" key="5">
    <source>
        <dbReference type="ARBA" id="ARBA00022989"/>
    </source>
</evidence>
<feature type="region of interest" description="Disordered" evidence="9">
    <location>
        <begin position="185"/>
        <end position="206"/>
    </location>
</feature>
<evidence type="ECO:0000256" key="7">
    <source>
        <dbReference type="PIRSR" id="PIRSR608901-1"/>
    </source>
</evidence>
<comment type="similarity">
    <text evidence="2">Belongs to the alkaline ceramidase family.</text>
</comment>
<evidence type="ECO:0000313" key="12">
    <source>
        <dbReference type="Proteomes" id="UP000700596"/>
    </source>
</evidence>
<protein>
    <submittedName>
        <fullName evidence="11">Alkaline ceramidase-like protein</fullName>
    </submittedName>
</protein>
<reference evidence="11" key="1">
    <citation type="journal article" date="2021" name="Nat. Commun.">
        <title>Genetic determinants of endophytism in the Arabidopsis root mycobiome.</title>
        <authorList>
            <person name="Mesny F."/>
            <person name="Miyauchi S."/>
            <person name="Thiergart T."/>
            <person name="Pickel B."/>
            <person name="Atanasova L."/>
            <person name="Karlsson M."/>
            <person name="Huettel B."/>
            <person name="Barry K.W."/>
            <person name="Haridas S."/>
            <person name="Chen C."/>
            <person name="Bauer D."/>
            <person name="Andreopoulos W."/>
            <person name="Pangilinan J."/>
            <person name="LaButti K."/>
            <person name="Riley R."/>
            <person name="Lipzen A."/>
            <person name="Clum A."/>
            <person name="Drula E."/>
            <person name="Henrissat B."/>
            <person name="Kohler A."/>
            <person name="Grigoriev I.V."/>
            <person name="Martin F.M."/>
            <person name="Hacquard S."/>
        </authorList>
    </citation>
    <scope>NUCLEOTIDE SEQUENCE</scope>
    <source>
        <strain evidence="11">MPI-CAGE-CH-0243</strain>
    </source>
</reference>
<feature type="compositionally biased region" description="Polar residues" evidence="9">
    <location>
        <begin position="321"/>
        <end position="331"/>
    </location>
</feature>
<comment type="caution">
    <text evidence="11">The sequence shown here is derived from an EMBL/GenBank/DDBJ whole genome shotgun (WGS) entry which is preliminary data.</text>
</comment>
<accession>A0A9P9D7Z8</accession>
<gene>
    <name evidence="11" type="ORF">B0J11DRAFT_540571</name>
</gene>
<dbReference type="Proteomes" id="UP000700596">
    <property type="component" value="Unassembled WGS sequence"/>
</dbReference>
<dbReference type="GO" id="GO:0046514">
    <property type="term" value="P:ceramide catabolic process"/>
    <property type="evidence" value="ECO:0007669"/>
    <property type="project" value="TreeGrafter"/>
</dbReference>